<evidence type="ECO:0000313" key="13">
    <source>
        <dbReference type="EMBL" id="PMS37099.1"/>
    </source>
</evidence>
<evidence type="ECO:0000256" key="7">
    <source>
        <dbReference type="ARBA" id="ARBA00023065"/>
    </source>
</evidence>
<dbReference type="CDD" id="cd00342">
    <property type="entry name" value="gram_neg_porins"/>
    <property type="match status" value="1"/>
</dbReference>
<comment type="subcellular location">
    <subcellularLocation>
        <location evidence="1">Cell outer membrane</location>
        <topology evidence="1">Multi-pass membrane protein</topology>
    </subcellularLocation>
</comment>
<evidence type="ECO:0000256" key="5">
    <source>
        <dbReference type="ARBA" id="ARBA00022692"/>
    </source>
</evidence>
<keyword evidence="10" id="KW-0998">Cell outer membrane</keyword>
<dbReference type="PANTHER" id="PTHR34501:SF9">
    <property type="entry name" value="MAJOR OUTER MEMBRANE PROTEIN P.IA"/>
    <property type="match status" value="1"/>
</dbReference>
<keyword evidence="6 11" id="KW-0732">Signal</keyword>
<dbReference type="InterPro" id="IPR023614">
    <property type="entry name" value="Porin_dom_sf"/>
</dbReference>
<comment type="subunit">
    <text evidence="2">Homotrimer.</text>
</comment>
<evidence type="ECO:0000256" key="2">
    <source>
        <dbReference type="ARBA" id="ARBA00011233"/>
    </source>
</evidence>
<keyword evidence="5" id="KW-0812">Transmembrane</keyword>
<dbReference type="Pfam" id="PF13609">
    <property type="entry name" value="Porin_4"/>
    <property type="match status" value="1"/>
</dbReference>
<dbReference type="InterPro" id="IPR001702">
    <property type="entry name" value="Porin_Gram-ve"/>
</dbReference>
<dbReference type="STRING" id="863227.GCA_000373005_02006"/>
<dbReference type="PRINTS" id="PR00182">
    <property type="entry name" value="ECOLNEIPORIN"/>
</dbReference>
<evidence type="ECO:0000256" key="9">
    <source>
        <dbReference type="ARBA" id="ARBA00023136"/>
    </source>
</evidence>
<name>A0A2N7X5R2_9BURK</name>
<keyword evidence="7" id="KW-0406">Ion transport</keyword>
<protein>
    <submittedName>
        <fullName evidence="13">Porin</fullName>
    </submittedName>
</protein>
<dbReference type="InterPro" id="IPR050298">
    <property type="entry name" value="Gram-neg_bact_OMP"/>
</dbReference>
<dbReference type="GO" id="GO:0015288">
    <property type="term" value="F:porin activity"/>
    <property type="evidence" value="ECO:0007669"/>
    <property type="project" value="UniProtKB-KW"/>
</dbReference>
<dbReference type="GO" id="GO:0009279">
    <property type="term" value="C:cell outer membrane"/>
    <property type="evidence" value="ECO:0007669"/>
    <property type="project" value="UniProtKB-SubCell"/>
</dbReference>
<dbReference type="GO" id="GO:0046930">
    <property type="term" value="C:pore complex"/>
    <property type="evidence" value="ECO:0007669"/>
    <property type="project" value="UniProtKB-KW"/>
</dbReference>
<evidence type="ECO:0000256" key="3">
    <source>
        <dbReference type="ARBA" id="ARBA00022448"/>
    </source>
</evidence>
<evidence type="ECO:0000256" key="6">
    <source>
        <dbReference type="ARBA" id="ARBA00022729"/>
    </source>
</evidence>
<evidence type="ECO:0000256" key="8">
    <source>
        <dbReference type="ARBA" id="ARBA00023114"/>
    </source>
</evidence>
<evidence type="ECO:0000313" key="14">
    <source>
        <dbReference type="Proteomes" id="UP000235777"/>
    </source>
</evidence>
<keyword evidence="8" id="KW-0626">Porin</keyword>
<feature type="signal peptide" evidence="11">
    <location>
        <begin position="1"/>
        <end position="20"/>
    </location>
</feature>
<keyword evidence="14" id="KW-1185">Reference proteome</keyword>
<dbReference type="Gene3D" id="2.40.160.10">
    <property type="entry name" value="Porin"/>
    <property type="match status" value="1"/>
</dbReference>
<dbReference type="PANTHER" id="PTHR34501">
    <property type="entry name" value="PROTEIN YDDL-RELATED"/>
    <property type="match status" value="1"/>
</dbReference>
<feature type="domain" description="Porin" evidence="12">
    <location>
        <begin position="9"/>
        <end position="352"/>
    </location>
</feature>
<dbReference type="EMBL" id="PNYC01000005">
    <property type="protein sequence ID" value="PMS37099.1"/>
    <property type="molecule type" value="Genomic_DNA"/>
</dbReference>
<organism evidence="13 14">
    <name type="scientific">Trinickia symbiotica</name>
    <dbReference type="NCBI Taxonomy" id="863227"/>
    <lineage>
        <taxon>Bacteria</taxon>
        <taxon>Pseudomonadati</taxon>
        <taxon>Pseudomonadota</taxon>
        <taxon>Betaproteobacteria</taxon>
        <taxon>Burkholderiales</taxon>
        <taxon>Burkholderiaceae</taxon>
        <taxon>Trinickia</taxon>
    </lineage>
</organism>
<dbReference type="GO" id="GO:0034220">
    <property type="term" value="P:monoatomic ion transmembrane transport"/>
    <property type="evidence" value="ECO:0007669"/>
    <property type="project" value="InterPro"/>
</dbReference>
<keyword evidence="3" id="KW-0813">Transport</keyword>
<evidence type="ECO:0000256" key="10">
    <source>
        <dbReference type="ARBA" id="ARBA00023237"/>
    </source>
</evidence>
<evidence type="ECO:0000259" key="12">
    <source>
        <dbReference type="Pfam" id="PF13609"/>
    </source>
</evidence>
<dbReference type="Proteomes" id="UP000235777">
    <property type="component" value="Unassembled WGS sequence"/>
</dbReference>
<dbReference type="SUPFAM" id="SSF56935">
    <property type="entry name" value="Porins"/>
    <property type="match status" value="1"/>
</dbReference>
<comment type="caution">
    <text evidence="13">The sequence shown here is derived from an EMBL/GenBank/DDBJ whole genome shotgun (WGS) entry which is preliminary data.</text>
</comment>
<evidence type="ECO:0000256" key="4">
    <source>
        <dbReference type="ARBA" id="ARBA00022452"/>
    </source>
</evidence>
<keyword evidence="4" id="KW-1134">Transmembrane beta strand</keyword>
<accession>A0A2N7X5R2</accession>
<keyword evidence="9" id="KW-0472">Membrane</keyword>
<evidence type="ECO:0000256" key="1">
    <source>
        <dbReference type="ARBA" id="ARBA00004571"/>
    </source>
</evidence>
<dbReference type="RefSeq" id="WP_018440556.1">
    <property type="nucleotide sequence ID" value="NZ_KB890171.1"/>
</dbReference>
<reference evidence="13 14" key="1">
    <citation type="submission" date="2018-01" db="EMBL/GenBank/DDBJ databases">
        <title>Whole genome analyses suggest that Burkholderia sensu lato contains two further novel genera in the rhizoxinica-symbiotica group Mycetohabitans gen. nov., and Trinickia gen. nov.: implications for the evolution of diazotrophy and nodulation in the Burkholderiaceae.</title>
        <authorList>
            <person name="Estrada-de los Santos P."/>
            <person name="Palmer M."/>
            <person name="Chavez-Ramirez B."/>
            <person name="Beukes C."/>
            <person name="Steenkamp E.T."/>
            <person name="Hirsch A.M."/>
            <person name="Manyaka P."/>
            <person name="Maluk M."/>
            <person name="Lafos M."/>
            <person name="Crook M."/>
            <person name="Gross E."/>
            <person name="Simon M.F."/>
            <person name="Bueno dos Reis Junior F."/>
            <person name="Poole P.S."/>
            <person name="Venter S.N."/>
            <person name="James E.K."/>
        </authorList>
    </citation>
    <scope>NUCLEOTIDE SEQUENCE [LARGE SCALE GENOMIC DNA]</scope>
    <source>
        <strain evidence="13 14">JPY 581</strain>
    </source>
</reference>
<feature type="chain" id="PRO_5014795696" evidence="11">
    <location>
        <begin position="21"/>
        <end position="387"/>
    </location>
</feature>
<sequence length="387" mass="40803">MKKTLLVGALAGAFATMAHAQSSVTLYGLIDAGITYANNSGGHSLWQESNGAINSSRWGLRGAEDLGGGLKAIFTLENGFSIANGTLGQQGREFGRQAFVGLSSDQFGAVTLGRQYDDVVQYLGPLSLTGTQYGGTFFAHPFDNDNLDNTFRVNNSVHYQSANYAGFKLGAMYGFSNSTGFSNNREYSVGASYSFAGFNFAAAYLQLNSGVNSITAASPLNSGGAVTDSPFLAQRQRTWGAGLNYTFGPATAGFVFTQTRLTGAASISGGTIGNGTAVSLLAAPGVPGSMRFNNYEVNARYALTPALSLAAEYTYTDGRLNGLSPKWGTAGLLADYYLSKRTDVYLQGEYQHVMNTAGGTFNADLNTFKASSTSNQVAVTAGIRHRF</sequence>
<gene>
    <name evidence="13" type="ORF">C0Z20_10350</name>
</gene>
<dbReference type="InterPro" id="IPR033900">
    <property type="entry name" value="Gram_neg_porin_domain"/>
</dbReference>
<evidence type="ECO:0000256" key="11">
    <source>
        <dbReference type="SAM" id="SignalP"/>
    </source>
</evidence>
<dbReference type="AlphaFoldDB" id="A0A2N7X5R2"/>
<dbReference type="OrthoDB" id="8982743at2"/>
<proteinExistence type="predicted"/>